<gene>
    <name evidence="3" type="primary">ABSGL_12936.1 scaffold 13518</name>
</gene>
<dbReference type="SUPFAM" id="SSF46938">
    <property type="entry name" value="CRAL/TRIO N-terminal domain"/>
    <property type="match status" value="1"/>
</dbReference>
<dbReference type="GO" id="GO:0008526">
    <property type="term" value="F:phosphatidylinositol transfer activity"/>
    <property type="evidence" value="ECO:0007669"/>
    <property type="project" value="TreeGrafter"/>
</dbReference>
<dbReference type="PANTHER" id="PTHR45824">
    <property type="entry name" value="GH16843P"/>
    <property type="match status" value="1"/>
</dbReference>
<dbReference type="PROSITE" id="PS50191">
    <property type="entry name" value="CRAL_TRIO"/>
    <property type="match status" value="1"/>
</dbReference>
<dbReference type="PANTHER" id="PTHR45824:SF29">
    <property type="entry name" value="GH16843P"/>
    <property type="match status" value="1"/>
</dbReference>
<dbReference type="SUPFAM" id="SSF52087">
    <property type="entry name" value="CRAL/TRIO domain"/>
    <property type="match status" value="1"/>
</dbReference>
<evidence type="ECO:0000313" key="3">
    <source>
        <dbReference type="EMBL" id="SAM07297.1"/>
    </source>
</evidence>
<evidence type="ECO:0000259" key="2">
    <source>
        <dbReference type="PROSITE" id="PS50191"/>
    </source>
</evidence>
<name>A0A168RRN7_ABSGL</name>
<accession>A0A168RRN7</accession>
<keyword evidence="4" id="KW-1185">Reference proteome</keyword>
<dbReference type="SMART" id="SM01100">
    <property type="entry name" value="CRAL_TRIO_N"/>
    <property type="match status" value="1"/>
</dbReference>
<evidence type="ECO:0000313" key="4">
    <source>
        <dbReference type="Proteomes" id="UP000078561"/>
    </source>
</evidence>
<dbReference type="AlphaFoldDB" id="A0A168RRN7"/>
<dbReference type="Pfam" id="PF03765">
    <property type="entry name" value="CRAL_TRIO_N"/>
    <property type="match status" value="1"/>
</dbReference>
<organism evidence="3">
    <name type="scientific">Absidia glauca</name>
    <name type="common">Pin mould</name>
    <dbReference type="NCBI Taxonomy" id="4829"/>
    <lineage>
        <taxon>Eukaryota</taxon>
        <taxon>Fungi</taxon>
        <taxon>Fungi incertae sedis</taxon>
        <taxon>Mucoromycota</taxon>
        <taxon>Mucoromycotina</taxon>
        <taxon>Mucoromycetes</taxon>
        <taxon>Mucorales</taxon>
        <taxon>Cunninghamellaceae</taxon>
        <taxon>Absidia</taxon>
    </lineage>
</organism>
<reference evidence="3" key="1">
    <citation type="submission" date="2016-04" db="EMBL/GenBank/DDBJ databases">
        <authorList>
            <person name="Evans L.H."/>
            <person name="Alamgir A."/>
            <person name="Owens N."/>
            <person name="Weber N.D."/>
            <person name="Virtaneva K."/>
            <person name="Barbian K."/>
            <person name="Babar A."/>
            <person name="Rosenke K."/>
        </authorList>
    </citation>
    <scope>NUCLEOTIDE SEQUENCE [LARGE SCALE GENOMIC DNA]</scope>
    <source>
        <strain evidence="3">CBS 101.48</strain>
    </source>
</reference>
<dbReference type="InterPro" id="IPR052578">
    <property type="entry name" value="PI_Transfer_CRAL-TRIO"/>
</dbReference>
<feature type="domain" description="CRAL-TRIO" evidence="2">
    <location>
        <begin position="183"/>
        <end position="342"/>
    </location>
</feature>
<dbReference type="InterPro" id="IPR036273">
    <property type="entry name" value="CRAL/TRIO_N_dom_sf"/>
</dbReference>
<dbReference type="InParanoid" id="A0A168RRN7"/>
<dbReference type="SMART" id="SM00516">
    <property type="entry name" value="SEC14"/>
    <property type="match status" value="1"/>
</dbReference>
<dbReference type="Pfam" id="PF00650">
    <property type="entry name" value="CRAL_TRIO"/>
    <property type="match status" value="1"/>
</dbReference>
<dbReference type="InterPro" id="IPR036865">
    <property type="entry name" value="CRAL-TRIO_dom_sf"/>
</dbReference>
<dbReference type="EMBL" id="LT554731">
    <property type="protein sequence ID" value="SAM07297.1"/>
    <property type="molecule type" value="Genomic_DNA"/>
</dbReference>
<feature type="region of interest" description="Disordered" evidence="1">
    <location>
        <begin position="57"/>
        <end position="97"/>
    </location>
</feature>
<proteinExistence type="predicted"/>
<sequence length="364" mass="42203">MAWPGGNPFVGNLYEKEFATLSKQGDGLNEKGRLLANALLSETGYFTLERIRNNANAAADNKPSSPPMLEKEEPITHDPIMAPPKDYQPASAAPITDDQQQKLDQLRTYMGSILLPSTHEYYESEKRFLTEGTLKRYMRARKWDYEAAKTMLENTVKWRRDYRPDELDPDYIKPEAETGKMYFNGFDKCGRPVWIMRPRLQNSKDAERQIKNIVFSLERGIRLMPDKVENIAIIVDFKDSSASHNPSLNTCKKFLDILGNHYPERLGIAFVVKSPWFFFVTFKMIAPFMDPITRAKIKFVYDTADGKQENTKATTNEWVHLHDFISSDQLETDFGGNYPYKYDLETYWKQLLDYTGNPYKVIDY</sequence>
<dbReference type="STRING" id="4829.A0A168RRN7"/>
<protein>
    <recommendedName>
        <fullName evidence="2">CRAL-TRIO domain-containing protein</fullName>
    </recommendedName>
</protein>
<dbReference type="Proteomes" id="UP000078561">
    <property type="component" value="Unassembled WGS sequence"/>
</dbReference>
<dbReference type="InterPro" id="IPR001251">
    <property type="entry name" value="CRAL-TRIO_dom"/>
</dbReference>
<dbReference type="InterPro" id="IPR011074">
    <property type="entry name" value="CRAL/TRIO_N_dom"/>
</dbReference>
<dbReference type="OrthoDB" id="75724at2759"/>
<dbReference type="Gene3D" id="3.40.525.10">
    <property type="entry name" value="CRAL-TRIO lipid binding domain"/>
    <property type="match status" value="1"/>
</dbReference>
<evidence type="ECO:0000256" key="1">
    <source>
        <dbReference type="SAM" id="MobiDB-lite"/>
    </source>
</evidence>
<dbReference type="CDD" id="cd00170">
    <property type="entry name" value="SEC14"/>
    <property type="match status" value="1"/>
</dbReference>
<dbReference type="OMA" id="WCLERAK"/>